<evidence type="ECO:0000313" key="2">
    <source>
        <dbReference type="Proteomes" id="UP000515163"/>
    </source>
</evidence>
<dbReference type="OrthoDB" id="10400374at2759"/>
<keyword evidence="2" id="KW-1185">Reference proteome</keyword>
<gene>
    <name evidence="3" type="primary">LOC116301051</name>
</gene>
<reference evidence="3" key="1">
    <citation type="submission" date="2025-08" db="UniProtKB">
        <authorList>
            <consortium name="RefSeq"/>
        </authorList>
    </citation>
    <scope>IDENTIFICATION</scope>
    <source>
        <tissue evidence="3">Tentacle</tissue>
    </source>
</reference>
<dbReference type="GeneID" id="116301051"/>
<dbReference type="Proteomes" id="UP000515163">
    <property type="component" value="Unplaced"/>
</dbReference>
<proteinExistence type="predicted"/>
<evidence type="ECO:0000313" key="3">
    <source>
        <dbReference type="RefSeq" id="XP_031565914.1"/>
    </source>
</evidence>
<dbReference type="KEGG" id="aten:116301051"/>
<organism evidence="2 3">
    <name type="scientific">Actinia tenebrosa</name>
    <name type="common">Australian red waratah sea anemone</name>
    <dbReference type="NCBI Taxonomy" id="6105"/>
    <lineage>
        <taxon>Eukaryota</taxon>
        <taxon>Metazoa</taxon>
        <taxon>Cnidaria</taxon>
        <taxon>Anthozoa</taxon>
        <taxon>Hexacorallia</taxon>
        <taxon>Actiniaria</taxon>
        <taxon>Actiniidae</taxon>
        <taxon>Actinia</taxon>
    </lineage>
</organism>
<protein>
    <submittedName>
        <fullName evidence="3">Stress response protein NST1-like</fullName>
    </submittedName>
</protein>
<feature type="region of interest" description="Disordered" evidence="1">
    <location>
        <begin position="40"/>
        <end position="88"/>
    </location>
</feature>
<sequence length="88" mass="10985">MAAEKYKDISWKNYKSLPKEEKMEAFWYFMRKGTRPKHELEYDEKELTEEGKKAEDEKQLKRRMDLKRRLKEEKKKKEEKSKEKKIKL</sequence>
<accession>A0A6P8IGR1</accession>
<feature type="compositionally biased region" description="Basic and acidic residues" evidence="1">
    <location>
        <begin position="48"/>
        <end position="63"/>
    </location>
</feature>
<dbReference type="InParanoid" id="A0A6P8IGR1"/>
<name>A0A6P8IGR1_ACTTE</name>
<evidence type="ECO:0000256" key="1">
    <source>
        <dbReference type="SAM" id="MobiDB-lite"/>
    </source>
</evidence>
<dbReference type="RefSeq" id="XP_031565914.1">
    <property type="nucleotide sequence ID" value="XM_031710054.1"/>
</dbReference>
<dbReference type="AlphaFoldDB" id="A0A6P8IGR1"/>
<feature type="compositionally biased region" description="Basic and acidic residues" evidence="1">
    <location>
        <begin position="70"/>
        <end position="82"/>
    </location>
</feature>